<evidence type="ECO:0000259" key="7">
    <source>
        <dbReference type="PROSITE" id="PS50066"/>
    </source>
</evidence>
<comment type="subcellular location">
    <subcellularLocation>
        <location evidence="1">Nucleus</location>
    </subcellularLocation>
</comment>
<dbReference type="GO" id="GO:0005634">
    <property type="term" value="C:nucleus"/>
    <property type="evidence" value="ECO:0007669"/>
    <property type="project" value="UniProtKB-SubCell"/>
</dbReference>
<reference evidence="8 9" key="1">
    <citation type="submission" date="2024-11" db="EMBL/GenBank/DDBJ databases">
        <title>Chromosome-level genome assembly of Eucalyptus globulus Labill. provides insights into its genome evolution.</title>
        <authorList>
            <person name="Li X."/>
        </authorList>
    </citation>
    <scope>NUCLEOTIDE SEQUENCE [LARGE SCALE GENOMIC DNA]</scope>
    <source>
        <strain evidence="8">CL2024</strain>
        <tissue evidence="8">Fresh tender leaves</tissue>
    </source>
</reference>
<dbReference type="GO" id="GO:0003677">
    <property type="term" value="F:DNA binding"/>
    <property type="evidence" value="ECO:0007669"/>
    <property type="project" value="UniProtKB-KW"/>
</dbReference>
<dbReference type="Proteomes" id="UP001634007">
    <property type="component" value="Unassembled WGS sequence"/>
</dbReference>
<dbReference type="AlphaFoldDB" id="A0ABD3LNH3"/>
<keyword evidence="5" id="KW-0539">Nucleus</keyword>
<dbReference type="InterPro" id="IPR036879">
    <property type="entry name" value="TF_MADSbox_sf"/>
</dbReference>
<organism evidence="8 9">
    <name type="scientific">Eucalyptus globulus</name>
    <name type="common">Tasmanian blue gum</name>
    <dbReference type="NCBI Taxonomy" id="34317"/>
    <lineage>
        <taxon>Eukaryota</taxon>
        <taxon>Viridiplantae</taxon>
        <taxon>Streptophyta</taxon>
        <taxon>Embryophyta</taxon>
        <taxon>Tracheophyta</taxon>
        <taxon>Spermatophyta</taxon>
        <taxon>Magnoliopsida</taxon>
        <taxon>eudicotyledons</taxon>
        <taxon>Gunneridae</taxon>
        <taxon>Pentapetalae</taxon>
        <taxon>rosids</taxon>
        <taxon>malvids</taxon>
        <taxon>Myrtales</taxon>
        <taxon>Myrtaceae</taxon>
        <taxon>Myrtoideae</taxon>
        <taxon>Eucalypteae</taxon>
        <taxon>Eucalyptus</taxon>
    </lineage>
</organism>
<dbReference type="PRINTS" id="PR00404">
    <property type="entry name" value="MADSDOMAIN"/>
</dbReference>
<feature type="domain" description="MADS-box" evidence="7">
    <location>
        <begin position="1"/>
        <end position="61"/>
    </location>
</feature>
<evidence type="ECO:0000256" key="2">
    <source>
        <dbReference type="ARBA" id="ARBA00023015"/>
    </source>
</evidence>
<dbReference type="Gene3D" id="3.40.1810.10">
    <property type="entry name" value="Transcription factor, MADS-box"/>
    <property type="match status" value="1"/>
</dbReference>
<dbReference type="SUPFAM" id="SSF55455">
    <property type="entry name" value="SRF-like"/>
    <property type="match status" value="1"/>
</dbReference>
<comment type="caution">
    <text evidence="8">The sequence shown here is derived from an EMBL/GenBank/DDBJ whole genome shotgun (WGS) entry which is preliminary data.</text>
</comment>
<name>A0ABD3LNH3_EUCGL</name>
<dbReference type="FunFam" id="3.40.1810.10:FF:000018">
    <property type="entry name" value="agamous-like MADS-box protein AGL80"/>
    <property type="match status" value="1"/>
</dbReference>
<keyword evidence="2" id="KW-0805">Transcription regulation</keyword>
<dbReference type="InterPro" id="IPR033897">
    <property type="entry name" value="SRF-like_MADS-box"/>
</dbReference>
<dbReference type="PANTHER" id="PTHR11945:SF387">
    <property type="entry name" value="AGAMOUS-LIKE MADS-BOX PROTEIN AGL80"/>
    <property type="match status" value="1"/>
</dbReference>
<evidence type="ECO:0000313" key="9">
    <source>
        <dbReference type="Proteomes" id="UP001634007"/>
    </source>
</evidence>
<keyword evidence="9" id="KW-1185">Reference proteome</keyword>
<feature type="region of interest" description="Disordered" evidence="6">
    <location>
        <begin position="234"/>
        <end position="271"/>
    </location>
</feature>
<proteinExistence type="predicted"/>
<accession>A0ABD3LNH3</accession>
<keyword evidence="3" id="KW-0238">DNA-binding</keyword>
<dbReference type="Pfam" id="PF00319">
    <property type="entry name" value="SRF-TF"/>
    <property type="match status" value="1"/>
</dbReference>
<gene>
    <name evidence="8" type="ORF">ACJRO7_010940</name>
</gene>
<dbReference type="PROSITE" id="PS50066">
    <property type="entry name" value="MADS_BOX_2"/>
    <property type="match status" value="1"/>
</dbReference>
<feature type="compositionally biased region" description="Low complexity" evidence="6">
    <location>
        <begin position="236"/>
        <end position="271"/>
    </location>
</feature>
<evidence type="ECO:0000256" key="6">
    <source>
        <dbReference type="SAM" id="MobiDB-lite"/>
    </source>
</evidence>
<evidence type="ECO:0000256" key="3">
    <source>
        <dbReference type="ARBA" id="ARBA00023125"/>
    </source>
</evidence>
<evidence type="ECO:0000256" key="5">
    <source>
        <dbReference type="ARBA" id="ARBA00023242"/>
    </source>
</evidence>
<protein>
    <recommendedName>
        <fullName evidence="7">MADS-box domain-containing protein</fullName>
    </recommendedName>
</protein>
<sequence>MTRRKVKLEYIANDSSRRAAFKKRKKGLMKKVGELSTLCGINACAIVYGPYDRQPDLWPPSRVAVQRIISRFKEMPDMEQSKKMVSQEAYLRQRITRANDQLKKHSKENREREVTKMMFNILTSTFTGTAPVWPSLRVMDLHDLGWVVDQYCKDVVKRSENLKEALGISGSEVAAPLPPPPHVPAVEYPETEGVGQVEADTGVQKRPWFLNLANPPEPNVPTFSGNELMLLPFGGNPNNNTTNNPQNVVWPNSSSSSSSGNPPNVVWPNNQNVVWPNNHPFFP</sequence>
<dbReference type="EMBL" id="JBJKBG010000002">
    <property type="protein sequence ID" value="KAL3749895.1"/>
    <property type="molecule type" value="Genomic_DNA"/>
</dbReference>
<evidence type="ECO:0000256" key="1">
    <source>
        <dbReference type="ARBA" id="ARBA00004123"/>
    </source>
</evidence>
<evidence type="ECO:0000256" key="4">
    <source>
        <dbReference type="ARBA" id="ARBA00023163"/>
    </source>
</evidence>
<dbReference type="CDD" id="cd00266">
    <property type="entry name" value="MADS_SRF_like"/>
    <property type="match status" value="1"/>
</dbReference>
<dbReference type="InterPro" id="IPR002100">
    <property type="entry name" value="TF_MADSbox"/>
</dbReference>
<evidence type="ECO:0000313" key="8">
    <source>
        <dbReference type="EMBL" id="KAL3749895.1"/>
    </source>
</evidence>
<dbReference type="PANTHER" id="PTHR11945">
    <property type="entry name" value="MADS BOX PROTEIN"/>
    <property type="match status" value="1"/>
</dbReference>
<dbReference type="SMART" id="SM00432">
    <property type="entry name" value="MADS"/>
    <property type="match status" value="1"/>
</dbReference>
<keyword evidence="4" id="KW-0804">Transcription</keyword>